<protein>
    <submittedName>
        <fullName evidence="7">Equilibrative nucleoside transporter 1</fullName>
    </submittedName>
</protein>
<proteinExistence type="inferred from homology"/>
<dbReference type="EMBL" id="LSRX01000165">
    <property type="protein sequence ID" value="OLQ06183.1"/>
    <property type="molecule type" value="Genomic_DNA"/>
</dbReference>
<dbReference type="AlphaFoldDB" id="A0A1Q9EFI0"/>
<organism evidence="7 8">
    <name type="scientific">Symbiodinium microadriaticum</name>
    <name type="common">Dinoflagellate</name>
    <name type="synonym">Zooxanthella microadriatica</name>
    <dbReference type="NCBI Taxonomy" id="2951"/>
    <lineage>
        <taxon>Eukaryota</taxon>
        <taxon>Sar</taxon>
        <taxon>Alveolata</taxon>
        <taxon>Dinophyceae</taxon>
        <taxon>Suessiales</taxon>
        <taxon>Symbiodiniaceae</taxon>
        <taxon>Symbiodinium</taxon>
    </lineage>
</organism>
<keyword evidence="5" id="KW-1133">Transmembrane helix</keyword>
<dbReference type="Pfam" id="PF01733">
    <property type="entry name" value="Nucleoside_tran"/>
    <property type="match status" value="1"/>
</dbReference>
<dbReference type="GO" id="GO:0005886">
    <property type="term" value="C:plasma membrane"/>
    <property type="evidence" value="ECO:0007669"/>
    <property type="project" value="TreeGrafter"/>
</dbReference>
<dbReference type="PANTHER" id="PTHR10332">
    <property type="entry name" value="EQUILIBRATIVE NUCLEOSIDE TRANSPORTER"/>
    <property type="match status" value="1"/>
</dbReference>
<accession>A0A1Q9EFI0</accession>
<dbReference type="OrthoDB" id="46396at2759"/>
<evidence type="ECO:0000313" key="7">
    <source>
        <dbReference type="EMBL" id="OLQ06183.1"/>
    </source>
</evidence>
<keyword evidence="4" id="KW-0812">Transmembrane</keyword>
<reference evidence="7 8" key="1">
    <citation type="submission" date="2016-02" db="EMBL/GenBank/DDBJ databases">
        <title>Genome analysis of coral dinoflagellate symbionts highlights evolutionary adaptations to a symbiotic lifestyle.</title>
        <authorList>
            <person name="Aranda M."/>
            <person name="Li Y."/>
            <person name="Liew Y.J."/>
            <person name="Baumgarten S."/>
            <person name="Simakov O."/>
            <person name="Wilson M."/>
            <person name="Piel J."/>
            <person name="Ashoor H."/>
            <person name="Bougouffa S."/>
            <person name="Bajic V.B."/>
            <person name="Ryu T."/>
            <person name="Ravasi T."/>
            <person name="Bayer T."/>
            <person name="Micklem G."/>
            <person name="Kim H."/>
            <person name="Bhak J."/>
            <person name="Lajeunesse T.C."/>
            <person name="Voolstra C.R."/>
        </authorList>
    </citation>
    <scope>NUCLEOTIDE SEQUENCE [LARGE SCALE GENOMIC DNA]</scope>
    <source>
        <strain evidence="7 8">CCMP2467</strain>
    </source>
</reference>
<dbReference type="OMA" id="MGIWTTY"/>
<gene>
    <name evidence="7" type="primary">Slc29a1</name>
    <name evidence="7" type="ORF">AK812_SmicGene10513</name>
</gene>
<evidence type="ECO:0000313" key="8">
    <source>
        <dbReference type="Proteomes" id="UP000186817"/>
    </source>
</evidence>
<comment type="caution">
    <text evidence="7">The sequence shown here is derived from an EMBL/GenBank/DDBJ whole genome shotgun (WGS) entry which is preliminary data.</text>
</comment>
<name>A0A1Q9EFI0_SYMMI</name>
<sequence length="421" mass="45109">MEASEVWSIGSIDPMVEELNPARSAQSRWLQACFYIAGFATLLGWQIILSFTHSFDCTLFRGKRFAGAGWAFWCSMGYSLTVNITQLVLTSRTVVSRIPFALRWNVAAVCSALSLIGLLLCHLYTTPDNLEMGFALAVACVSLTGAASGIWQACAFGLAGCLAPSYAQAVMFGQGLSGVFSSIVGASFSSSRLGLIFSFTFAAVFELLGIPVLYAMTRNPIVQEAGALKPATVENQVTPSSSPVLTRARSSREILVQNAWPQAVTVAAVFGVSFTVFPGVTSRLSPGSRVPLLISLFQIMDFLGRFAPKCSVLRIDEGSVVSALAALRIFFVPLFIAMQCQSEQTWAHNGVLQVLVMVAFAFSNGYVSTLSMMLGPAQRGVSADEREPVGTMMSLSLVFGIWLGSLLGIVTQVGMQEVNTC</sequence>
<comment type="similarity">
    <text evidence="2">Belongs to the SLC29A/ENT transporter (TC 2.A.57) family.</text>
</comment>
<evidence type="ECO:0000256" key="4">
    <source>
        <dbReference type="ARBA" id="ARBA00022692"/>
    </source>
</evidence>
<evidence type="ECO:0000256" key="1">
    <source>
        <dbReference type="ARBA" id="ARBA00004141"/>
    </source>
</evidence>
<comment type="subcellular location">
    <subcellularLocation>
        <location evidence="1">Membrane</location>
        <topology evidence="1">Multi-pass membrane protein</topology>
    </subcellularLocation>
</comment>
<dbReference type="Proteomes" id="UP000186817">
    <property type="component" value="Unassembled WGS sequence"/>
</dbReference>
<keyword evidence="3" id="KW-0813">Transport</keyword>
<dbReference type="GO" id="GO:0005337">
    <property type="term" value="F:nucleoside transmembrane transporter activity"/>
    <property type="evidence" value="ECO:0007669"/>
    <property type="project" value="InterPro"/>
</dbReference>
<evidence type="ECO:0000256" key="2">
    <source>
        <dbReference type="ARBA" id="ARBA00007965"/>
    </source>
</evidence>
<evidence type="ECO:0000256" key="6">
    <source>
        <dbReference type="ARBA" id="ARBA00023136"/>
    </source>
</evidence>
<evidence type="ECO:0000256" key="5">
    <source>
        <dbReference type="ARBA" id="ARBA00022989"/>
    </source>
</evidence>
<dbReference type="PANTHER" id="PTHR10332:SF10">
    <property type="entry name" value="EQUILIBRATIVE NUCLEOSIDE TRANSPORTER 4"/>
    <property type="match status" value="1"/>
</dbReference>
<dbReference type="InterPro" id="IPR002259">
    <property type="entry name" value="Eqnu_transpt"/>
</dbReference>
<evidence type="ECO:0000256" key="3">
    <source>
        <dbReference type="ARBA" id="ARBA00022448"/>
    </source>
</evidence>
<keyword evidence="8" id="KW-1185">Reference proteome</keyword>
<keyword evidence="6" id="KW-0472">Membrane</keyword>